<protein>
    <recommendedName>
        <fullName evidence="8">Ribonuclease VapC</fullName>
        <shortName evidence="8">RNase VapC</shortName>
        <ecNumber evidence="8">3.1.-.-</ecNumber>
    </recommendedName>
    <alternativeName>
        <fullName evidence="8">Toxin VapC</fullName>
    </alternativeName>
</protein>
<evidence type="ECO:0000256" key="2">
    <source>
        <dbReference type="ARBA" id="ARBA00022649"/>
    </source>
</evidence>
<evidence type="ECO:0000256" key="6">
    <source>
        <dbReference type="ARBA" id="ARBA00022842"/>
    </source>
</evidence>
<dbReference type="PANTHER" id="PTHR33653">
    <property type="entry name" value="RIBONUCLEASE VAPC2"/>
    <property type="match status" value="1"/>
</dbReference>
<dbReference type="InterPro" id="IPR022907">
    <property type="entry name" value="VapC_family"/>
</dbReference>
<evidence type="ECO:0000313" key="10">
    <source>
        <dbReference type="EMBL" id="KAA1419168.1"/>
    </source>
</evidence>
<keyword evidence="6 8" id="KW-0460">Magnesium</keyword>
<dbReference type="GO" id="GO:0090729">
    <property type="term" value="F:toxin activity"/>
    <property type="evidence" value="ECO:0007669"/>
    <property type="project" value="UniProtKB-KW"/>
</dbReference>
<dbReference type="EMBL" id="VUJV01000003">
    <property type="protein sequence ID" value="KAA1419168.1"/>
    <property type="molecule type" value="Genomic_DNA"/>
</dbReference>
<dbReference type="InterPro" id="IPR050556">
    <property type="entry name" value="Type_II_TA_system_RNase"/>
</dbReference>
<gene>
    <name evidence="8" type="primary">vapC</name>
    <name evidence="10" type="ORF">F0U44_12005</name>
</gene>
<evidence type="ECO:0000256" key="4">
    <source>
        <dbReference type="ARBA" id="ARBA00022723"/>
    </source>
</evidence>
<keyword evidence="8" id="KW-0800">Toxin</keyword>
<dbReference type="SUPFAM" id="SSF88723">
    <property type="entry name" value="PIN domain-like"/>
    <property type="match status" value="1"/>
</dbReference>
<dbReference type="InterPro" id="IPR002716">
    <property type="entry name" value="PIN_dom"/>
</dbReference>
<evidence type="ECO:0000256" key="1">
    <source>
        <dbReference type="ARBA" id="ARBA00001946"/>
    </source>
</evidence>
<dbReference type="GO" id="GO:0000287">
    <property type="term" value="F:magnesium ion binding"/>
    <property type="evidence" value="ECO:0007669"/>
    <property type="project" value="UniProtKB-UniRule"/>
</dbReference>
<reference evidence="10 11" key="2">
    <citation type="submission" date="2019-09" db="EMBL/GenBank/DDBJ databases">
        <authorList>
            <person name="Jin C."/>
        </authorList>
    </citation>
    <scope>NUCLEOTIDE SEQUENCE [LARGE SCALE GENOMIC DNA]</scope>
    <source>
        <strain evidence="10 11">BN130099</strain>
    </source>
</reference>
<dbReference type="RefSeq" id="WP_149728503.1">
    <property type="nucleotide sequence ID" value="NZ_VUJV01000003.1"/>
</dbReference>
<keyword evidence="5 8" id="KW-0378">Hydrolase</keyword>
<dbReference type="AlphaFoldDB" id="A0A5B1LG70"/>
<keyword evidence="11" id="KW-1185">Reference proteome</keyword>
<feature type="binding site" evidence="8">
    <location>
        <position position="100"/>
    </location>
    <ligand>
        <name>Mg(2+)</name>
        <dbReference type="ChEBI" id="CHEBI:18420"/>
    </ligand>
</feature>
<evidence type="ECO:0000259" key="9">
    <source>
        <dbReference type="Pfam" id="PF01850"/>
    </source>
</evidence>
<dbReference type="Pfam" id="PF01850">
    <property type="entry name" value="PIN"/>
    <property type="match status" value="1"/>
</dbReference>
<comment type="similarity">
    <text evidence="7 8">Belongs to the PINc/VapC protein family.</text>
</comment>
<dbReference type="InterPro" id="IPR029060">
    <property type="entry name" value="PIN-like_dom_sf"/>
</dbReference>
<keyword evidence="4 8" id="KW-0479">Metal-binding</keyword>
<dbReference type="CDD" id="cd18746">
    <property type="entry name" value="PIN_VapC4-5_FitB-like"/>
    <property type="match status" value="1"/>
</dbReference>
<organism evidence="10 11">
    <name type="scientific">Nocardioides humilatus</name>
    <dbReference type="NCBI Taxonomy" id="2607660"/>
    <lineage>
        <taxon>Bacteria</taxon>
        <taxon>Bacillati</taxon>
        <taxon>Actinomycetota</taxon>
        <taxon>Actinomycetes</taxon>
        <taxon>Propionibacteriales</taxon>
        <taxon>Nocardioidaceae</taxon>
        <taxon>Nocardioides</taxon>
    </lineage>
</organism>
<comment type="cofactor">
    <cofactor evidence="1 8">
        <name>Mg(2+)</name>
        <dbReference type="ChEBI" id="CHEBI:18420"/>
    </cofactor>
</comment>
<evidence type="ECO:0000256" key="3">
    <source>
        <dbReference type="ARBA" id="ARBA00022722"/>
    </source>
</evidence>
<dbReference type="PANTHER" id="PTHR33653:SF1">
    <property type="entry name" value="RIBONUCLEASE VAPC2"/>
    <property type="match status" value="1"/>
</dbReference>
<dbReference type="EC" id="3.1.-.-" evidence="8"/>
<feature type="binding site" evidence="8">
    <location>
        <position position="6"/>
    </location>
    <ligand>
        <name>Mg(2+)</name>
        <dbReference type="ChEBI" id="CHEBI:18420"/>
    </ligand>
</feature>
<evidence type="ECO:0000256" key="8">
    <source>
        <dbReference type="HAMAP-Rule" id="MF_00265"/>
    </source>
</evidence>
<keyword evidence="2 8" id="KW-1277">Toxin-antitoxin system</keyword>
<evidence type="ECO:0000256" key="5">
    <source>
        <dbReference type="ARBA" id="ARBA00022801"/>
    </source>
</evidence>
<dbReference type="Proteomes" id="UP000325003">
    <property type="component" value="Unassembled WGS sequence"/>
</dbReference>
<keyword evidence="3 8" id="KW-0540">Nuclease</keyword>
<proteinExistence type="inferred from homology"/>
<dbReference type="HAMAP" id="MF_00265">
    <property type="entry name" value="VapC_Nob1"/>
    <property type="match status" value="1"/>
</dbReference>
<dbReference type="GO" id="GO:0016787">
    <property type="term" value="F:hydrolase activity"/>
    <property type="evidence" value="ECO:0007669"/>
    <property type="project" value="UniProtKB-KW"/>
</dbReference>
<evidence type="ECO:0000313" key="11">
    <source>
        <dbReference type="Proteomes" id="UP000325003"/>
    </source>
</evidence>
<comment type="function">
    <text evidence="8">Toxic component of a toxin-antitoxin (TA) system. An RNase.</text>
</comment>
<sequence>MKYLLDTNVLSDLRRGRPEVVAWTHQHSDDDFAISAVTLMEIERGIRLLERRDPHQARPLRGWLEAQVIPEFDGRTLPVDGAVALCAAALHVPDPMPSEDAYIGATAITHRLTLVTRNVADFARAGVATVDPFREGDA</sequence>
<dbReference type="GO" id="GO:0004540">
    <property type="term" value="F:RNA nuclease activity"/>
    <property type="evidence" value="ECO:0007669"/>
    <property type="project" value="InterPro"/>
</dbReference>
<accession>A0A5B1LG70</accession>
<name>A0A5B1LG70_9ACTN</name>
<comment type="caution">
    <text evidence="10">The sequence shown here is derived from an EMBL/GenBank/DDBJ whole genome shotgun (WGS) entry which is preliminary data.</text>
</comment>
<dbReference type="Gene3D" id="3.40.50.1010">
    <property type="entry name" value="5'-nuclease"/>
    <property type="match status" value="1"/>
</dbReference>
<reference evidence="10 11" key="1">
    <citation type="submission" date="2019-09" db="EMBL/GenBank/DDBJ databases">
        <title>Nocardioides panacisoli sp. nov., isolated from the soil of a ginseng field.</title>
        <authorList>
            <person name="Cho C."/>
        </authorList>
    </citation>
    <scope>NUCLEOTIDE SEQUENCE [LARGE SCALE GENOMIC DNA]</scope>
    <source>
        <strain evidence="10 11">BN130099</strain>
    </source>
</reference>
<evidence type="ECO:0000256" key="7">
    <source>
        <dbReference type="ARBA" id="ARBA00038093"/>
    </source>
</evidence>
<feature type="domain" description="PIN" evidence="9">
    <location>
        <begin position="3"/>
        <end position="125"/>
    </location>
</feature>